<organism evidence="1 2">
    <name type="scientific">Cytospora mali</name>
    <name type="common">Apple Valsa canker fungus</name>
    <name type="synonym">Valsa mali</name>
    <dbReference type="NCBI Taxonomy" id="578113"/>
    <lineage>
        <taxon>Eukaryota</taxon>
        <taxon>Fungi</taxon>
        <taxon>Dikarya</taxon>
        <taxon>Ascomycota</taxon>
        <taxon>Pezizomycotina</taxon>
        <taxon>Sordariomycetes</taxon>
        <taxon>Sordariomycetidae</taxon>
        <taxon>Diaporthales</taxon>
        <taxon>Cytosporaceae</taxon>
        <taxon>Cytospora</taxon>
    </lineage>
</organism>
<reference evidence="2" key="1">
    <citation type="submission" date="2014-12" db="EMBL/GenBank/DDBJ databases">
        <title>Genome Sequence of Valsa Canker Pathogens Uncovers a Specific Adaption of Colonization on Woody Bark.</title>
        <authorList>
            <person name="Yin Z."/>
            <person name="Liu H."/>
            <person name="Gao X."/>
            <person name="Li Z."/>
            <person name="Song N."/>
            <person name="Ke X."/>
            <person name="Dai Q."/>
            <person name="Wu Y."/>
            <person name="Sun Y."/>
            <person name="Xu J.-R."/>
            <person name="Kang Z.K."/>
            <person name="Wang L."/>
            <person name="Huang L."/>
        </authorList>
    </citation>
    <scope>NUCLEOTIDE SEQUENCE [LARGE SCALE GENOMIC DNA]</scope>
    <source>
        <strain evidence="2">SXYL134</strain>
    </source>
</reference>
<evidence type="ECO:0000313" key="1">
    <source>
        <dbReference type="EMBL" id="KUI57160.1"/>
    </source>
</evidence>
<proteinExistence type="predicted"/>
<dbReference type="EMBL" id="KN714696">
    <property type="protein sequence ID" value="KUI57160.1"/>
    <property type="molecule type" value="Genomic_DNA"/>
</dbReference>
<sequence length="69" mass="8122">MATSFQPEIYSNFIVIDNRHHEFAYLDLEKDGKLDKTMRTKTRRHKPITILDLPKDVRAKIWSYVAATS</sequence>
<gene>
    <name evidence="1" type="ORF">VP1G_04431</name>
</gene>
<evidence type="ECO:0000313" key="2">
    <source>
        <dbReference type="Proteomes" id="UP000078576"/>
    </source>
</evidence>
<name>A0A194UZR3_CYTMA</name>
<keyword evidence="2" id="KW-1185">Reference proteome</keyword>
<accession>A0A194UZR3</accession>
<dbReference type="AlphaFoldDB" id="A0A194UZR3"/>
<protein>
    <submittedName>
        <fullName evidence="1">Uncharacterized protein</fullName>
    </submittedName>
</protein>
<dbReference type="Proteomes" id="UP000078576">
    <property type="component" value="Unassembled WGS sequence"/>
</dbReference>